<keyword evidence="4" id="KW-1185">Reference proteome</keyword>
<dbReference type="Proteomes" id="UP001499863">
    <property type="component" value="Unassembled WGS sequence"/>
</dbReference>
<name>A0ABN1YDJ4_9ACTN</name>
<feature type="compositionally biased region" description="Pro residues" evidence="1">
    <location>
        <begin position="9"/>
        <end position="33"/>
    </location>
</feature>
<organism evidence="3 4">
    <name type="scientific">Kitasatospora putterlickiae</name>
    <dbReference type="NCBI Taxonomy" id="221725"/>
    <lineage>
        <taxon>Bacteria</taxon>
        <taxon>Bacillati</taxon>
        <taxon>Actinomycetota</taxon>
        <taxon>Actinomycetes</taxon>
        <taxon>Kitasatosporales</taxon>
        <taxon>Streptomycetaceae</taxon>
        <taxon>Kitasatospora</taxon>
    </lineage>
</organism>
<evidence type="ECO:0000313" key="3">
    <source>
        <dbReference type="EMBL" id="GAA1405838.1"/>
    </source>
</evidence>
<keyword evidence="2" id="KW-0472">Membrane</keyword>
<evidence type="ECO:0000313" key="4">
    <source>
        <dbReference type="Proteomes" id="UP001499863"/>
    </source>
</evidence>
<keyword evidence="2" id="KW-0812">Transmembrane</keyword>
<feature type="region of interest" description="Disordered" evidence="1">
    <location>
        <begin position="71"/>
        <end position="99"/>
    </location>
</feature>
<dbReference type="EMBL" id="BAAAKJ010000299">
    <property type="protein sequence ID" value="GAA1405838.1"/>
    <property type="molecule type" value="Genomic_DNA"/>
</dbReference>
<reference evidence="3 4" key="1">
    <citation type="journal article" date="2019" name="Int. J. Syst. Evol. Microbiol.">
        <title>The Global Catalogue of Microorganisms (GCM) 10K type strain sequencing project: providing services to taxonomists for standard genome sequencing and annotation.</title>
        <authorList>
            <consortium name="The Broad Institute Genomics Platform"/>
            <consortium name="The Broad Institute Genome Sequencing Center for Infectious Disease"/>
            <person name="Wu L."/>
            <person name="Ma J."/>
        </authorList>
    </citation>
    <scope>NUCLEOTIDE SEQUENCE [LARGE SCALE GENOMIC DNA]</scope>
    <source>
        <strain evidence="3 4">JCM 12393</strain>
    </source>
</reference>
<gene>
    <name evidence="3" type="ORF">GCM10009639_53180</name>
</gene>
<keyword evidence="2" id="KW-1133">Transmembrane helix</keyword>
<sequence length="99" mass="10113">MRTGSPVLSPRPLPIPPLPAPSVPPRQPVPLFPPIGGRAGPRCRLRQALRYRAPVPAVLLLAAAAVLTLGPSWTGPPAPGAAPPVSRTGCSSEGGENHP</sequence>
<proteinExistence type="predicted"/>
<feature type="region of interest" description="Disordered" evidence="1">
    <location>
        <begin position="1"/>
        <end position="37"/>
    </location>
</feature>
<feature type="transmembrane region" description="Helical" evidence="2">
    <location>
        <begin position="51"/>
        <end position="70"/>
    </location>
</feature>
<comment type="caution">
    <text evidence="3">The sequence shown here is derived from an EMBL/GenBank/DDBJ whole genome shotgun (WGS) entry which is preliminary data.</text>
</comment>
<accession>A0ABN1YDJ4</accession>
<dbReference type="RefSeq" id="WP_344340859.1">
    <property type="nucleotide sequence ID" value="NZ_BAAAKJ010000299.1"/>
</dbReference>
<evidence type="ECO:0000256" key="1">
    <source>
        <dbReference type="SAM" id="MobiDB-lite"/>
    </source>
</evidence>
<evidence type="ECO:0000256" key="2">
    <source>
        <dbReference type="SAM" id="Phobius"/>
    </source>
</evidence>
<protein>
    <submittedName>
        <fullName evidence="3">Uncharacterized protein</fullName>
    </submittedName>
</protein>